<feature type="signal peptide" evidence="1">
    <location>
        <begin position="1"/>
        <end position="17"/>
    </location>
</feature>
<reference evidence="2" key="1">
    <citation type="journal article" date="2015" name="MBio">
        <title>Eco-Evolutionary Dynamics of Episomes among Ecologically Cohesive Bacterial Populations.</title>
        <authorList>
            <person name="Xue H."/>
            <person name="Cordero O.X."/>
            <person name="Camas F.M."/>
            <person name="Trimble W."/>
            <person name="Meyer F."/>
            <person name="Guglielmini J."/>
            <person name="Rocha E.P."/>
            <person name="Polz M.F."/>
        </authorList>
    </citation>
    <scope>NUCLEOTIDE SEQUENCE</scope>
    <source>
        <strain evidence="2">F12 FF_152</strain>
    </source>
</reference>
<dbReference type="EMBL" id="KP795693">
    <property type="protein sequence ID" value="AKN40400.1"/>
    <property type="molecule type" value="Genomic_DNA"/>
</dbReference>
<evidence type="ECO:0000313" key="2">
    <source>
        <dbReference type="EMBL" id="AKN40400.1"/>
    </source>
</evidence>
<evidence type="ECO:0000256" key="1">
    <source>
        <dbReference type="SAM" id="SignalP"/>
    </source>
</evidence>
<proteinExistence type="predicted"/>
<protein>
    <submittedName>
        <fullName evidence="2">IncF plasmid conjugative transfer protein TrbC</fullName>
    </submittedName>
</protein>
<dbReference type="Pfam" id="PF09673">
    <property type="entry name" value="TrbC_Ftype"/>
    <property type="match status" value="1"/>
</dbReference>
<feature type="chain" id="PRO_5005204549" evidence="1">
    <location>
        <begin position="18"/>
        <end position="198"/>
    </location>
</feature>
<organism evidence="2">
    <name type="scientific">Vibrio sp. F12 FF_152</name>
    <dbReference type="NCBI Taxonomy" id="1652829"/>
    <lineage>
        <taxon>Bacteria</taxon>
        <taxon>Pseudomonadati</taxon>
        <taxon>Pseudomonadota</taxon>
        <taxon>Gammaproteobacteria</taxon>
        <taxon>Vibrionales</taxon>
        <taxon>Vibrionaceae</taxon>
        <taxon>Vibrio</taxon>
    </lineage>
</organism>
<sequence length="198" mass="22333">MKITILLLTLWSTYSFASIGYTEEELKSLSNLELNAKEQGIDSTSQHAIQTQQAKSIQFQEQIRADAAHWQEKLDPRYLKGAVDIPQPTENPNAAPTGMMIFVSLTMPKPALKALLKQSEAWQVPLVIRGVLPQGFAATAKKSNHLSKSQVNHRFKAALRFHRNGLERSMLRKYQHLLSLNQVNVFLNNLALKAIMIE</sequence>
<keyword evidence="1" id="KW-0732">Signal</keyword>
<accession>A0A0H3ZVT8</accession>
<dbReference type="InterPro" id="IPR019106">
    <property type="entry name" value="T4SS_TrbC"/>
</dbReference>
<dbReference type="AlphaFoldDB" id="A0A0H3ZVT8"/>
<name>A0A0H3ZVT8_9VIBR</name>